<dbReference type="Proteomes" id="UP000801428">
    <property type="component" value="Unassembled WGS sequence"/>
</dbReference>
<dbReference type="SUPFAM" id="SSF56112">
    <property type="entry name" value="Protein kinase-like (PK-like)"/>
    <property type="match status" value="1"/>
</dbReference>
<dbReference type="GO" id="GO:0005737">
    <property type="term" value="C:cytoplasm"/>
    <property type="evidence" value="ECO:0007669"/>
    <property type="project" value="TreeGrafter"/>
</dbReference>
<dbReference type="SUPFAM" id="SSF55785">
    <property type="entry name" value="PYP-like sensor domain (PAS domain)"/>
    <property type="match status" value="1"/>
</dbReference>
<dbReference type="FunFam" id="3.40.50.2300:FF:000139">
    <property type="entry name" value="Serine threonine protein kinase"/>
    <property type="match status" value="1"/>
</dbReference>
<feature type="domain" description="PAS" evidence="13">
    <location>
        <begin position="45"/>
        <end position="96"/>
    </location>
</feature>
<dbReference type="PANTHER" id="PTHR24356:SF1">
    <property type="entry name" value="SERINE_THREONINE-PROTEIN KINASE GREATWALL"/>
    <property type="match status" value="1"/>
</dbReference>
<dbReference type="GO" id="GO:0000160">
    <property type="term" value="P:phosphorelay signal transduction system"/>
    <property type="evidence" value="ECO:0007669"/>
    <property type="project" value="InterPro"/>
</dbReference>
<dbReference type="Gene3D" id="3.40.50.2300">
    <property type="match status" value="1"/>
</dbReference>
<dbReference type="Gene3D" id="1.10.510.10">
    <property type="entry name" value="Transferase(Phosphotransferase) domain 1"/>
    <property type="match status" value="2"/>
</dbReference>
<dbReference type="Gene3D" id="3.30.200.20">
    <property type="entry name" value="Phosphorylase Kinase, domain 1"/>
    <property type="match status" value="1"/>
</dbReference>
<evidence type="ECO:0000259" key="12">
    <source>
        <dbReference type="PROSITE" id="PS50110"/>
    </source>
</evidence>
<organism evidence="15 16">
    <name type="scientific">Curvularia kusanoi</name>
    <name type="common">Cochliobolus kusanoi</name>
    <dbReference type="NCBI Taxonomy" id="90978"/>
    <lineage>
        <taxon>Eukaryota</taxon>
        <taxon>Fungi</taxon>
        <taxon>Dikarya</taxon>
        <taxon>Ascomycota</taxon>
        <taxon>Pezizomycotina</taxon>
        <taxon>Dothideomycetes</taxon>
        <taxon>Pleosporomycetidae</taxon>
        <taxon>Pleosporales</taxon>
        <taxon>Pleosporineae</taxon>
        <taxon>Pleosporaceae</taxon>
        <taxon>Curvularia</taxon>
    </lineage>
</organism>
<dbReference type="OrthoDB" id="162894at2759"/>
<dbReference type="SMART" id="SM00133">
    <property type="entry name" value="S_TK_X"/>
    <property type="match status" value="1"/>
</dbReference>
<feature type="region of interest" description="Disordered" evidence="10">
    <location>
        <begin position="990"/>
        <end position="1051"/>
    </location>
</feature>
<feature type="compositionally biased region" description="Polar residues" evidence="10">
    <location>
        <begin position="1679"/>
        <end position="1693"/>
    </location>
</feature>
<evidence type="ECO:0000259" key="14">
    <source>
        <dbReference type="PROSITE" id="PS51285"/>
    </source>
</evidence>
<feature type="region of interest" description="Disordered" evidence="10">
    <location>
        <begin position="317"/>
        <end position="355"/>
    </location>
</feature>
<accession>A0A9P4TE62</accession>
<dbReference type="SMART" id="SM00220">
    <property type="entry name" value="S_TKc"/>
    <property type="match status" value="1"/>
</dbReference>
<dbReference type="FunFam" id="3.30.200.20:FF:000377">
    <property type="entry name" value="Serine threonine protein kinase"/>
    <property type="match status" value="1"/>
</dbReference>
<evidence type="ECO:0000313" key="15">
    <source>
        <dbReference type="EMBL" id="KAF3001840.1"/>
    </source>
</evidence>
<evidence type="ECO:0000256" key="9">
    <source>
        <dbReference type="PROSITE-ProRule" id="PRU00169"/>
    </source>
</evidence>
<dbReference type="FunFam" id="1.10.510.10:FF:000664">
    <property type="entry name" value="Serine threonine protein kinase"/>
    <property type="match status" value="1"/>
</dbReference>
<feature type="region of interest" description="Disordered" evidence="10">
    <location>
        <begin position="130"/>
        <end position="159"/>
    </location>
</feature>
<feature type="compositionally biased region" description="Polar residues" evidence="10">
    <location>
        <begin position="1303"/>
        <end position="1324"/>
    </location>
</feature>
<dbReference type="EMBL" id="SWKU01000012">
    <property type="protein sequence ID" value="KAF3001840.1"/>
    <property type="molecule type" value="Genomic_DNA"/>
</dbReference>
<proteinExistence type="predicted"/>
<feature type="region of interest" description="Disordered" evidence="10">
    <location>
        <begin position="1786"/>
        <end position="1904"/>
    </location>
</feature>
<dbReference type="InterPro" id="IPR000014">
    <property type="entry name" value="PAS"/>
</dbReference>
<dbReference type="InterPro" id="IPR000961">
    <property type="entry name" value="AGC-kinase_C"/>
</dbReference>
<reference evidence="15" key="1">
    <citation type="submission" date="2019-04" db="EMBL/GenBank/DDBJ databases">
        <title>Sequencing of skin fungus with MAO and IRED activity.</title>
        <authorList>
            <person name="Marsaioli A.J."/>
            <person name="Bonatto J.M.C."/>
            <person name="Reis Junior O."/>
        </authorList>
    </citation>
    <scope>NUCLEOTIDE SEQUENCE</scope>
    <source>
        <strain evidence="15">30M1</strain>
    </source>
</reference>
<dbReference type="CDD" id="cd05611">
    <property type="entry name" value="STKc_Rim15_like"/>
    <property type="match status" value="1"/>
</dbReference>
<evidence type="ECO:0000256" key="7">
    <source>
        <dbReference type="ARBA" id="ARBA00047899"/>
    </source>
</evidence>
<keyword evidence="4" id="KW-0547">Nucleotide-binding</keyword>
<dbReference type="PROSITE" id="PS50112">
    <property type="entry name" value="PAS"/>
    <property type="match status" value="1"/>
</dbReference>
<dbReference type="GO" id="GO:0004674">
    <property type="term" value="F:protein serine/threonine kinase activity"/>
    <property type="evidence" value="ECO:0007669"/>
    <property type="project" value="UniProtKB-KW"/>
</dbReference>
<feature type="compositionally biased region" description="Low complexity" evidence="10">
    <location>
        <begin position="1342"/>
        <end position="1366"/>
    </location>
</feature>
<feature type="domain" description="Response regulatory" evidence="12">
    <location>
        <begin position="1532"/>
        <end position="1646"/>
    </location>
</feature>
<dbReference type="PROSITE" id="PS00108">
    <property type="entry name" value="PROTEIN_KINASE_ST"/>
    <property type="match status" value="1"/>
</dbReference>
<dbReference type="InterPro" id="IPR008271">
    <property type="entry name" value="Ser/Thr_kinase_AS"/>
</dbReference>
<feature type="compositionally biased region" description="Low complexity" evidence="10">
    <location>
        <begin position="324"/>
        <end position="337"/>
    </location>
</feature>
<feature type="compositionally biased region" description="Low complexity" evidence="10">
    <location>
        <begin position="1383"/>
        <end position="1394"/>
    </location>
</feature>
<evidence type="ECO:0000259" key="13">
    <source>
        <dbReference type="PROSITE" id="PS50112"/>
    </source>
</evidence>
<evidence type="ECO:0000313" key="16">
    <source>
        <dbReference type="Proteomes" id="UP000801428"/>
    </source>
</evidence>
<sequence>MADTPSPATLAPPVVTALRKEGATGSGAQQRVNMERTVSQDMREEREDLKEAAEHSLNIIMDLDLAGKVRYVSPSWRDVVGTVPDEVVGRPVLDLIFAGKDGFAETIESVRKYDSRSHIARFSVRMGPHSILRRKRSKPSTEEGEQQSVPPSPTKTDAPEEEQILNLEAQGIMVYDRSTGAESHTMWMVRPSVIREVTIDLPEELVESLGVGAEVLAHYLTGLAEQGANDPRNHPPPLPVLCRICERHITPWWFEKHSELCLQEHRAEMDVQIAQETLSEHRNAIVRVLDTLEAQSRPSRAAPADPAALIQPPEYHGHLIQPMSTPSSGTPSGRNSPASPPSRSRDRSGASGFGHHRARSFAVRRPLARIVELVLDLCDTALEVNTPAIKDNIRNASEIRTQSPQSENRISQVLQWQSPTSGSSDFSEGLRLLCEDTNRLAKTKIDAVFRHRQILEYSERLRIEFDILVQECIEAAIVKAARIAAGEDSSSDDEQLEQEPQLDGNDIPGGDEGIFPGSFDPPSAMAQALRNASDTSLPMRVGRRESSVAGSNRSSSPRGGCQTPRSHAGAISIASQSNRRSMHFESDAGMESDTSMRSSVLSGPRRADSPANSELGLSRVASSRERKRKSLILPSVLSSRQQSPARTMHPPPPASPLRTTKPRMPSGPEALQSPITSPVLTTTDFSSPAMAMAINHHRRQSSTAGSDGPRAVSPRLLPVTQPQPRAVPPSIKDFEVVKPISKGAFGSVYLAKKKSTGEYYAIKVLKKADMVAKNQVTNVKAERAIMMWQGESDFVAKLYWTFSSKDYLYLVMEYLNGGDCASLIKVLGALPEDWAKKYLAEVVLGVEHLHSRSIVHRDLKPDNLLIDAKGHLKLTDFGLSRMGMIGRQKRALKSDPNEAAPDLLKSGPFHRAASGSSASRSASFDLNPSPSTTPSMTPALAGDLGQPSYFSLSRETSHSREHSRRTSGNRSDSADSDALQAMFRRFSIADSNFGPGQRSPIEEEDFSDNGSPDILAPTMSNSAVVQAQNASQLSTTHMPPPHMALFDPDDSNERKFVGTPDYLAPETIAGNGQDEVSDWWSLGCILFECLYGYPPFHADTPDEVFQNILARRIDWPSEDEDVYDISDDAKDLMNHLMCSDPAKRLGANAEEKYASGGEEIRAHPWFADVNWESLRDDEASFIPAPENPEDTEYFDTRGAAMANFSPEFEDQGTSSAGTPSADYPDRPHDALSRVRTQVSVSTMKRGLIPLHIPAHVREGRSRRLSEPMATDDFGNFSYKNLPVLEKANKDVIQKLRAEAMLPQNKSSSAIHSPTVTSPSPSLETSPMLPGQLKRTLSTNRTGGRPASPSIGGPASSPSRGSQPSSPLLVQFSTGQHHERRKTSSTSSTLSHSTSNPGSLQPGSFFDPGRLSGLRPSPETASPGKSSKAAPGMSASFSEKMGSSPRQSSLPPTSSSPRARSQTVGSQDGVDSVRDVLPAHHKRRSQVLDVSPSSSDTEDSRAKALLRVQRRRQSSRRLSQISFGDGPFFRPLDVLICEDHPVSRLVMEKLLEKLRCRTLTVTNGSEAIRYAMGEVKFDIIMMEFRLPQVNGADVARMIRDTKNANTTTPIVAVTGYLKELQAPHYFDALIEKPPTIAKLTDTLGRLCQWKPPPPNWVPGPLYPSMMPSGLRQESTRQEDSPTTNSNSSGFSQVPGSYRGSSREDSISSSFFGDNDSRTSEDVPVQIARHGTDEWRERDVTHAMSGLGISEHDAANMDAKEVAQKGVGAPDLPHEVSAPAALEAATIRRQRSAEQVGAKRRLLETRKHESAESGDDEDEELGHTTATKVRSPKSRPKSSSKLGIEMMRTNSRGSVISVDTDMGASVSESALASSPPPAITEDTAAEEREAKLTTGDVPQMSLTPPVIFPAVPGNEVVEIDLGTPKQGDGAVTPDPDPTPRASSTRTGF</sequence>
<dbReference type="PROSITE" id="PS50110">
    <property type="entry name" value="RESPONSE_REGULATORY"/>
    <property type="match status" value="1"/>
</dbReference>
<evidence type="ECO:0000256" key="3">
    <source>
        <dbReference type="ARBA" id="ARBA00022679"/>
    </source>
</evidence>
<dbReference type="PANTHER" id="PTHR24356">
    <property type="entry name" value="SERINE/THREONINE-PROTEIN KINASE"/>
    <property type="match status" value="1"/>
</dbReference>
<evidence type="ECO:0000256" key="5">
    <source>
        <dbReference type="ARBA" id="ARBA00022777"/>
    </source>
</evidence>
<feature type="compositionally biased region" description="Polar residues" evidence="10">
    <location>
        <begin position="636"/>
        <end position="645"/>
    </location>
</feature>
<comment type="caution">
    <text evidence="15">The sequence shown here is derived from an EMBL/GenBank/DDBJ whole genome shotgun (WGS) entry which is preliminary data.</text>
</comment>
<dbReference type="InterPro" id="IPR000719">
    <property type="entry name" value="Prot_kinase_dom"/>
</dbReference>
<feature type="compositionally biased region" description="Polar residues" evidence="10">
    <location>
        <begin position="548"/>
        <end position="557"/>
    </location>
</feature>
<dbReference type="Pfam" id="PF00072">
    <property type="entry name" value="Response_reg"/>
    <property type="match status" value="1"/>
</dbReference>
<keyword evidence="16" id="KW-1185">Reference proteome</keyword>
<dbReference type="InterPro" id="IPR035965">
    <property type="entry name" value="PAS-like_dom_sf"/>
</dbReference>
<dbReference type="PROSITE" id="PS50011">
    <property type="entry name" value="PROTEIN_KINASE_DOM"/>
    <property type="match status" value="1"/>
</dbReference>
<dbReference type="Pfam" id="PF00069">
    <property type="entry name" value="Pkinase"/>
    <property type="match status" value="2"/>
</dbReference>
<keyword evidence="3" id="KW-0808">Transferase</keyword>
<feature type="compositionally biased region" description="Polar residues" evidence="10">
    <location>
        <begin position="1443"/>
        <end position="1465"/>
    </location>
</feature>
<feature type="region of interest" description="Disordered" evidence="10">
    <location>
        <begin position="487"/>
        <end position="682"/>
    </location>
</feature>
<dbReference type="SMART" id="SM00091">
    <property type="entry name" value="PAS"/>
    <property type="match status" value="1"/>
</dbReference>
<dbReference type="InterPro" id="IPR011006">
    <property type="entry name" value="CheY-like_superfamily"/>
</dbReference>
<dbReference type="CDD" id="cd00130">
    <property type="entry name" value="PAS"/>
    <property type="match status" value="1"/>
</dbReference>
<comment type="caution">
    <text evidence="9">Lacks conserved residue(s) required for the propagation of feature annotation.</text>
</comment>
<evidence type="ECO:0000256" key="6">
    <source>
        <dbReference type="ARBA" id="ARBA00022840"/>
    </source>
</evidence>
<evidence type="ECO:0000256" key="1">
    <source>
        <dbReference type="ARBA" id="ARBA00012513"/>
    </source>
</evidence>
<feature type="region of interest" description="Disordered" evidence="10">
    <location>
        <begin position="1303"/>
        <end position="1501"/>
    </location>
</feature>
<protein>
    <recommendedName>
        <fullName evidence="1">non-specific serine/threonine protein kinase</fullName>
        <ecNumber evidence="1">2.7.11.1</ecNumber>
    </recommendedName>
</protein>
<feature type="region of interest" description="Disordered" evidence="10">
    <location>
        <begin position="1657"/>
        <end position="1721"/>
    </location>
</feature>
<feature type="domain" description="AGC-kinase C-terminal" evidence="14">
    <location>
        <begin position="1167"/>
        <end position="1288"/>
    </location>
</feature>
<dbReference type="InterPro" id="IPR050236">
    <property type="entry name" value="Ser_Thr_kinase_AGC"/>
</dbReference>
<dbReference type="SMART" id="SM00448">
    <property type="entry name" value="REC"/>
    <property type="match status" value="1"/>
</dbReference>
<feature type="compositionally biased region" description="Polar residues" evidence="10">
    <location>
        <begin position="673"/>
        <end position="682"/>
    </location>
</feature>
<feature type="region of interest" description="Disordered" evidence="10">
    <location>
        <begin position="889"/>
        <end position="975"/>
    </location>
</feature>
<feature type="domain" description="Protein kinase" evidence="11">
    <location>
        <begin position="734"/>
        <end position="1166"/>
    </location>
</feature>
<dbReference type="GO" id="GO:0005524">
    <property type="term" value="F:ATP binding"/>
    <property type="evidence" value="ECO:0007669"/>
    <property type="project" value="UniProtKB-KW"/>
</dbReference>
<dbReference type="EC" id="2.7.11.1" evidence="1"/>
<keyword evidence="5" id="KW-0418">Kinase</keyword>
<evidence type="ECO:0000256" key="8">
    <source>
        <dbReference type="ARBA" id="ARBA00048679"/>
    </source>
</evidence>
<feature type="compositionally biased region" description="Polar residues" evidence="10">
    <location>
        <begin position="592"/>
        <end position="601"/>
    </location>
</feature>
<dbReference type="CDD" id="cd17546">
    <property type="entry name" value="REC_hyHK_CKI1_RcsC-like"/>
    <property type="match status" value="1"/>
</dbReference>
<keyword evidence="2" id="KW-0723">Serine/threonine-protein kinase</keyword>
<feature type="compositionally biased region" description="Polar residues" evidence="10">
    <location>
        <begin position="1018"/>
        <end position="1037"/>
    </location>
</feature>
<keyword evidence="6" id="KW-0067">ATP-binding</keyword>
<dbReference type="InterPro" id="IPR011009">
    <property type="entry name" value="Kinase-like_dom_sf"/>
</dbReference>
<feature type="region of interest" description="Disordered" evidence="10">
    <location>
        <begin position="1918"/>
        <end position="1946"/>
    </location>
</feature>
<feature type="compositionally biased region" description="Low complexity" evidence="10">
    <location>
        <begin position="911"/>
        <end position="938"/>
    </location>
</feature>
<name>A0A9P4TE62_CURKU</name>
<evidence type="ECO:0000256" key="4">
    <source>
        <dbReference type="ARBA" id="ARBA00022741"/>
    </source>
</evidence>
<evidence type="ECO:0000256" key="10">
    <source>
        <dbReference type="SAM" id="MobiDB-lite"/>
    </source>
</evidence>
<feature type="region of interest" description="Disordered" evidence="10">
    <location>
        <begin position="696"/>
        <end position="726"/>
    </location>
</feature>
<feature type="compositionally biased region" description="Low complexity" evidence="10">
    <location>
        <begin position="1862"/>
        <end position="1871"/>
    </location>
</feature>
<comment type="catalytic activity">
    <reaction evidence="7">
        <text>L-threonyl-[protein] + ATP = O-phospho-L-threonyl-[protein] + ADP + H(+)</text>
        <dbReference type="Rhea" id="RHEA:46608"/>
        <dbReference type="Rhea" id="RHEA-COMP:11060"/>
        <dbReference type="Rhea" id="RHEA-COMP:11605"/>
        <dbReference type="ChEBI" id="CHEBI:15378"/>
        <dbReference type="ChEBI" id="CHEBI:30013"/>
        <dbReference type="ChEBI" id="CHEBI:30616"/>
        <dbReference type="ChEBI" id="CHEBI:61977"/>
        <dbReference type="ChEBI" id="CHEBI:456216"/>
        <dbReference type="EC" id="2.7.11.1"/>
    </reaction>
</comment>
<feature type="compositionally biased region" description="Basic and acidic residues" evidence="10">
    <location>
        <begin position="1799"/>
        <end position="1809"/>
    </location>
</feature>
<dbReference type="NCBIfam" id="TIGR00229">
    <property type="entry name" value="sensory_box"/>
    <property type="match status" value="1"/>
</dbReference>
<evidence type="ECO:0000256" key="2">
    <source>
        <dbReference type="ARBA" id="ARBA00022527"/>
    </source>
</evidence>
<evidence type="ECO:0000259" key="11">
    <source>
        <dbReference type="PROSITE" id="PS50011"/>
    </source>
</evidence>
<dbReference type="InterPro" id="IPR001789">
    <property type="entry name" value="Sig_transdc_resp-reg_receiver"/>
</dbReference>
<dbReference type="SUPFAM" id="SSF52172">
    <property type="entry name" value="CheY-like"/>
    <property type="match status" value="1"/>
</dbReference>
<dbReference type="PROSITE" id="PS51285">
    <property type="entry name" value="AGC_KINASE_CTER"/>
    <property type="match status" value="1"/>
</dbReference>
<dbReference type="FunFam" id="1.10.510.10:FF:000340">
    <property type="entry name" value="Serine threonine protein kinase"/>
    <property type="match status" value="1"/>
</dbReference>
<feature type="region of interest" description="Disordered" evidence="10">
    <location>
        <begin position="1207"/>
        <end position="1229"/>
    </location>
</feature>
<dbReference type="Gene3D" id="3.30.450.20">
    <property type="entry name" value="PAS domain"/>
    <property type="match status" value="1"/>
</dbReference>
<comment type="catalytic activity">
    <reaction evidence="8">
        <text>L-seryl-[protein] + ATP = O-phospho-L-seryl-[protein] + ADP + H(+)</text>
        <dbReference type="Rhea" id="RHEA:17989"/>
        <dbReference type="Rhea" id="RHEA-COMP:9863"/>
        <dbReference type="Rhea" id="RHEA-COMP:11604"/>
        <dbReference type="ChEBI" id="CHEBI:15378"/>
        <dbReference type="ChEBI" id="CHEBI:29999"/>
        <dbReference type="ChEBI" id="CHEBI:30616"/>
        <dbReference type="ChEBI" id="CHEBI:83421"/>
        <dbReference type="ChEBI" id="CHEBI:456216"/>
        <dbReference type="EC" id="2.7.11.1"/>
    </reaction>
</comment>
<dbReference type="GO" id="GO:0005634">
    <property type="term" value="C:nucleus"/>
    <property type="evidence" value="ECO:0007669"/>
    <property type="project" value="TreeGrafter"/>
</dbReference>
<gene>
    <name evidence="15" type="primary">RIM15</name>
    <name evidence="15" type="ORF">E8E13_004006</name>
</gene>